<dbReference type="Pfam" id="PF09748">
    <property type="entry name" value="Med10"/>
    <property type="match status" value="1"/>
</dbReference>
<comment type="subunit">
    <text evidence="11">Component of the Mediator complex.</text>
</comment>
<dbReference type="STRING" id="6280.A0A0N4SWS9"/>
<name>A0A0N4SWS9_BRUPA</name>
<keyword evidence="5 11" id="KW-0805">Transcription regulation</keyword>
<dbReference type="Pfam" id="PF05254">
    <property type="entry name" value="UPF0203"/>
    <property type="match status" value="1"/>
</dbReference>
<dbReference type="EMBL" id="UZAD01000004">
    <property type="protein sequence ID" value="VDN81286.1"/>
    <property type="molecule type" value="Genomic_DNA"/>
</dbReference>
<dbReference type="PANTHER" id="PTHR13345:SF13">
    <property type="entry name" value="MEDIATOR OF RNA POLYMERASE II TRANSCRIPTION SUBUNIT 10"/>
    <property type="match status" value="1"/>
</dbReference>
<comment type="similarity">
    <text evidence="3">Belongs to the TRIAP1/MDM35 family.</text>
</comment>
<evidence type="ECO:0000313" key="14">
    <source>
        <dbReference type="WBParaSite" id="BPAG_0000009901-mRNA-1"/>
    </source>
</evidence>
<accession>A0A0N4SWS9</accession>
<dbReference type="Proteomes" id="UP000278627">
    <property type="component" value="Unassembled WGS sequence"/>
</dbReference>
<dbReference type="GO" id="GO:0006357">
    <property type="term" value="P:regulation of transcription by RNA polymerase II"/>
    <property type="evidence" value="ECO:0007669"/>
    <property type="project" value="InterPro"/>
</dbReference>
<reference evidence="12 13" key="2">
    <citation type="submission" date="2018-11" db="EMBL/GenBank/DDBJ databases">
        <authorList>
            <consortium name="Pathogen Informatics"/>
        </authorList>
    </citation>
    <scope>NUCLEOTIDE SEQUENCE [LARGE SCALE GENOMIC DNA]</scope>
</reference>
<evidence type="ECO:0000256" key="8">
    <source>
        <dbReference type="ARBA" id="ARBA00023163"/>
    </source>
</evidence>
<evidence type="ECO:0000313" key="13">
    <source>
        <dbReference type="Proteomes" id="UP000278627"/>
    </source>
</evidence>
<keyword evidence="8 11" id="KW-0804">Transcription</keyword>
<sequence length="245" mass="28716">MTERYMPSIFPECDKLKQAYDKCFSDFFEKFISAETLTVSNPCDRLHETYRYCIEKVPYVLYCDGSWFVTKIISELKGKLMDPSLMGSMSNASILQETATDTRYNHLEQTLENFQENARQMGVIASDFTTRSQEPLNQKIHTLISGLHELDHLKNQFMDVKIPLELLEYLDQGKNPQLYTKECLERTLNKNKEMNGKIEMYKKFRAMLLKELGEEMPNDMVLYRNLRDRKDASPQHENCNEDASD</sequence>
<evidence type="ECO:0000256" key="3">
    <source>
        <dbReference type="ARBA" id="ARBA00006196"/>
    </source>
</evidence>
<evidence type="ECO:0000256" key="9">
    <source>
        <dbReference type="ARBA" id="ARBA00023242"/>
    </source>
</evidence>
<dbReference type="WBParaSite" id="BPAG_0000009901-mRNA-1">
    <property type="protein sequence ID" value="BPAG_0000009901-mRNA-1"/>
    <property type="gene ID" value="BPAG_0000009901"/>
</dbReference>
<evidence type="ECO:0000256" key="2">
    <source>
        <dbReference type="ARBA" id="ARBA00005389"/>
    </source>
</evidence>
<evidence type="ECO:0000256" key="11">
    <source>
        <dbReference type="RuleBase" id="RU364146"/>
    </source>
</evidence>
<gene>
    <name evidence="11" type="primary">MED10</name>
    <name evidence="12" type="ORF">BPAG_LOCUS100</name>
</gene>
<comment type="subcellular location">
    <subcellularLocation>
        <location evidence="1 11">Nucleus</location>
    </subcellularLocation>
</comment>
<keyword evidence="7 11" id="KW-0010">Activator</keyword>
<comment type="function">
    <text evidence="11">Component of the Mediator complex, a coactivator involved in the regulated transcription of nearly all RNA polymerase II-dependent genes. Mediator functions as a bridge to convey information from gene-specific regulatory proteins to the basal RNA polymerase II transcription machinery. Mediator is recruited to promoters by direct interactions with regulatory proteins and serves as a scaffold for the assembly of a functional preinitiation complex with RNA polymerase II and the general transcription factors.</text>
</comment>
<dbReference type="AlphaFoldDB" id="A0A0N4SWS9"/>
<dbReference type="GO" id="GO:0016592">
    <property type="term" value="C:mediator complex"/>
    <property type="evidence" value="ECO:0007669"/>
    <property type="project" value="InterPro"/>
</dbReference>
<evidence type="ECO:0000256" key="10">
    <source>
        <dbReference type="ARBA" id="ARBA00032004"/>
    </source>
</evidence>
<evidence type="ECO:0000256" key="7">
    <source>
        <dbReference type="ARBA" id="ARBA00023159"/>
    </source>
</evidence>
<proteinExistence type="inferred from homology"/>
<dbReference type="InterPro" id="IPR007918">
    <property type="entry name" value="MDM35_apoptosis"/>
</dbReference>
<keyword evidence="9 11" id="KW-0539">Nucleus</keyword>
<keyword evidence="6" id="KW-1015">Disulfide bond</keyword>
<comment type="similarity">
    <text evidence="2 11">Belongs to the Mediator complex subunit 10 family.</text>
</comment>
<protein>
    <recommendedName>
        <fullName evidence="4 11">Mediator of RNA polymerase II transcription subunit 10</fullName>
    </recommendedName>
    <alternativeName>
        <fullName evidence="10 11">Mediator complex subunit 10</fullName>
    </alternativeName>
</protein>
<keyword evidence="13" id="KW-1185">Reference proteome</keyword>
<dbReference type="GO" id="GO:0003712">
    <property type="term" value="F:transcription coregulator activity"/>
    <property type="evidence" value="ECO:0007669"/>
    <property type="project" value="InterPro"/>
</dbReference>
<evidence type="ECO:0000256" key="4">
    <source>
        <dbReference type="ARBA" id="ARBA00019617"/>
    </source>
</evidence>
<dbReference type="PANTHER" id="PTHR13345">
    <property type="entry name" value="MEDIATOR OF RNA POLYMERASE II TRANSCRIPTION SUBUNIT 10"/>
    <property type="match status" value="1"/>
</dbReference>
<evidence type="ECO:0000256" key="6">
    <source>
        <dbReference type="ARBA" id="ARBA00023157"/>
    </source>
</evidence>
<evidence type="ECO:0000313" key="12">
    <source>
        <dbReference type="EMBL" id="VDN81286.1"/>
    </source>
</evidence>
<dbReference type="InterPro" id="IPR019145">
    <property type="entry name" value="Mediator_Med10"/>
</dbReference>
<evidence type="ECO:0000256" key="1">
    <source>
        <dbReference type="ARBA" id="ARBA00004123"/>
    </source>
</evidence>
<reference evidence="14" key="1">
    <citation type="submission" date="2017-02" db="UniProtKB">
        <authorList>
            <consortium name="WormBaseParasite"/>
        </authorList>
    </citation>
    <scope>IDENTIFICATION</scope>
</reference>
<evidence type="ECO:0000256" key="5">
    <source>
        <dbReference type="ARBA" id="ARBA00023015"/>
    </source>
</evidence>
<organism evidence="14">
    <name type="scientific">Brugia pahangi</name>
    <name type="common">Filarial nematode worm</name>
    <dbReference type="NCBI Taxonomy" id="6280"/>
    <lineage>
        <taxon>Eukaryota</taxon>
        <taxon>Metazoa</taxon>
        <taxon>Ecdysozoa</taxon>
        <taxon>Nematoda</taxon>
        <taxon>Chromadorea</taxon>
        <taxon>Rhabditida</taxon>
        <taxon>Spirurina</taxon>
        <taxon>Spiruromorpha</taxon>
        <taxon>Filarioidea</taxon>
        <taxon>Onchocercidae</taxon>
        <taxon>Brugia</taxon>
    </lineage>
</organism>